<keyword evidence="3" id="KW-1185">Reference proteome</keyword>
<evidence type="ECO:0000256" key="1">
    <source>
        <dbReference type="SAM" id="MobiDB-lite"/>
    </source>
</evidence>
<dbReference type="Proteomes" id="UP001147746">
    <property type="component" value="Unassembled WGS sequence"/>
</dbReference>
<name>A0A9W9U9D0_9EURO</name>
<reference evidence="2" key="1">
    <citation type="submission" date="2022-12" db="EMBL/GenBank/DDBJ databases">
        <authorList>
            <person name="Petersen C."/>
        </authorList>
    </citation>
    <scope>NUCLEOTIDE SEQUENCE</scope>
    <source>
        <strain evidence="2">IBT 21472</strain>
    </source>
</reference>
<proteinExistence type="predicted"/>
<gene>
    <name evidence="2" type="ORF">N7476_002079</name>
</gene>
<organism evidence="2 3">
    <name type="scientific">Penicillium atrosanguineum</name>
    <dbReference type="NCBI Taxonomy" id="1132637"/>
    <lineage>
        <taxon>Eukaryota</taxon>
        <taxon>Fungi</taxon>
        <taxon>Dikarya</taxon>
        <taxon>Ascomycota</taxon>
        <taxon>Pezizomycotina</taxon>
        <taxon>Eurotiomycetes</taxon>
        <taxon>Eurotiomycetidae</taxon>
        <taxon>Eurotiales</taxon>
        <taxon>Aspergillaceae</taxon>
        <taxon>Penicillium</taxon>
    </lineage>
</organism>
<dbReference type="EMBL" id="JAPZBO010000002">
    <property type="protein sequence ID" value="KAJ5323479.1"/>
    <property type="molecule type" value="Genomic_DNA"/>
</dbReference>
<dbReference type="AlphaFoldDB" id="A0A9W9U9D0"/>
<protein>
    <submittedName>
        <fullName evidence="2">Uncharacterized protein</fullName>
    </submittedName>
</protein>
<reference evidence="2" key="2">
    <citation type="journal article" date="2023" name="IMA Fungus">
        <title>Comparative genomic study of the Penicillium genus elucidates a diverse pangenome and 15 lateral gene transfer events.</title>
        <authorList>
            <person name="Petersen C."/>
            <person name="Sorensen T."/>
            <person name="Nielsen M.R."/>
            <person name="Sondergaard T.E."/>
            <person name="Sorensen J.L."/>
            <person name="Fitzpatrick D.A."/>
            <person name="Frisvad J.C."/>
            <person name="Nielsen K.L."/>
        </authorList>
    </citation>
    <scope>NUCLEOTIDE SEQUENCE</scope>
    <source>
        <strain evidence="2">IBT 21472</strain>
    </source>
</reference>
<comment type="caution">
    <text evidence="2">The sequence shown here is derived from an EMBL/GenBank/DDBJ whole genome shotgun (WGS) entry which is preliminary data.</text>
</comment>
<feature type="region of interest" description="Disordered" evidence="1">
    <location>
        <begin position="17"/>
        <end position="49"/>
    </location>
</feature>
<sequence length="343" mass="38670">MENPLILLSEKDFGVGTDGEYMVPEAEPDADEDINMQTSNVSPAEGEWPADETKRQLLLAWRAAISLPGPESPKVELTNASKKPRVSRRRWKNKYFDSPLSSPLTSPISLCFDEYFDKVGSSKPVPYLATLPSLPPPSKRICLSRLRLLAWDPPTKDHPQGQVFFRERLTQKQPRVNVGLRQPYRSPFEDPGIINASPGPQVAISRAARGKSGWSLSFGNYLRAMVSGSSFEDADGAYVEGNIIIYYARLWKALVVWLAGVHQAVLANPIEYVMVAVRMVLMCVMMWLANNLRAYDEWKLANNEPRTLDTILETMNWIITKIGLVDTARFGVQEWLKERTWTG</sequence>
<accession>A0A9W9U9D0</accession>
<evidence type="ECO:0000313" key="2">
    <source>
        <dbReference type="EMBL" id="KAJ5323479.1"/>
    </source>
</evidence>
<evidence type="ECO:0000313" key="3">
    <source>
        <dbReference type="Proteomes" id="UP001147746"/>
    </source>
</evidence>